<reference evidence="2" key="2">
    <citation type="submission" date="2022-06" db="UniProtKB">
        <authorList>
            <consortium name="EnsemblMetazoa"/>
        </authorList>
    </citation>
    <scope>IDENTIFICATION</scope>
    <source>
        <strain evidence="2">DF5081</strain>
    </source>
</reference>
<accession>A0A8R1J429</accession>
<feature type="compositionally biased region" description="Basic and acidic residues" evidence="1">
    <location>
        <begin position="1"/>
        <end position="16"/>
    </location>
</feature>
<protein>
    <submittedName>
        <fullName evidence="2">Uncharacterized protein</fullName>
    </submittedName>
</protein>
<evidence type="ECO:0000256" key="1">
    <source>
        <dbReference type="SAM" id="MobiDB-lite"/>
    </source>
</evidence>
<evidence type="ECO:0000313" key="3">
    <source>
        <dbReference type="Proteomes" id="UP000005237"/>
    </source>
</evidence>
<sequence>KDGKLNNDDLERNKETDGEEKGEEEEEDKNDVELDEQQTETETDTCTIASESICRNIKTEKLFGAYNLGLGRFDTLVQFFFVSETIR</sequence>
<dbReference type="Proteomes" id="UP000005237">
    <property type="component" value="Unassembled WGS sequence"/>
</dbReference>
<evidence type="ECO:0000313" key="2">
    <source>
        <dbReference type="EnsemblMetazoa" id="CJA43302.1"/>
    </source>
</evidence>
<feature type="compositionally biased region" description="Acidic residues" evidence="1">
    <location>
        <begin position="17"/>
        <end position="43"/>
    </location>
</feature>
<keyword evidence="3" id="KW-1185">Reference proteome</keyword>
<organism evidence="2 3">
    <name type="scientific">Caenorhabditis japonica</name>
    <dbReference type="NCBI Taxonomy" id="281687"/>
    <lineage>
        <taxon>Eukaryota</taxon>
        <taxon>Metazoa</taxon>
        <taxon>Ecdysozoa</taxon>
        <taxon>Nematoda</taxon>
        <taxon>Chromadorea</taxon>
        <taxon>Rhabditida</taxon>
        <taxon>Rhabditina</taxon>
        <taxon>Rhabditomorpha</taxon>
        <taxon>Rhabditoidea</taxon>
        <taxon>Rhabditidae</taxon>
        <taxon>Peloderinae</taxon>
        <taxon>Caenorhabditis</taxon>
    </lineage>
</organism>
<name>A0A8R1J429_CAEJA</name>
<reference evidence="3" key="1">
    <citation type="submission" date="2010-08" db="EMBL/GenBank/DDBJ databases">
        <authorList>
            <consortium name="Caenorhabditis japonica Sequencing Consortium"/>
            <person name="Wilson R.K."/>
        </authorList>
    </citation>
    <scope>NUCLEOTIDE SEQUENCE [LARGE SCALE GENOMIC DNA]</scope>
    <source>
        <strain evidence="3">DF5081</strain>
    </source>
</reference>
<proteinExistence type="predicted"/>
<dbReference type="AlphaFoldDB" id="A0A8R1J429"/>
<dbReference type="EnsemblMetazoa" id="CJA43302.1">
    <property type="protein sequence ID" value="CJA43302.1"/>
    <property type="gene ID" value="WBGene00219150"/>
</dbReference>
<feature type="region of interest" description="Disordered" evidence="1">
    <location>
        <begin position="1"/>
        <end position="44"/>
    </location>
</feature>